<gene>
    <name evidence="5" type="ORF">CAL29_23080</name>
</gene>
<dbReference type="PANTHER" id="PTHR40065">
    <property type="entry name" value="RNA-BINDING PROTEIN YHBY"/>
    <property type="match status" value="1"/>
</dbReference>
<dbReference type="GO" id="GO:0003723">
    <property type="term" value="F:RNA binding"/>
    <property type="evidence" value="ECO:0007669"/>
    <property type="project" value="UniProtKB-UniRule"/>
</dbReference>
<dbReference type="PANTHER" id="PTHR40065:SF3">
    <property type="entry name" value="RNA-BINDING PROTEIN YHBY"/>
    <property type="match status" value="1"/>
</dbReference>
<dbReference type="InterPro" id="IPR001890">
    <property type="entry name" value="RNA-binding_CRM"/>
</dbReference>
<evidence type="ECO:0000256" key="3">
    <source>
        <dbReference type="SAM" id="MobiDB-lite"/>
    </source>
</evidence>
<evidence type="ECO:0000313" key="6">
    <source>
        <dbReference type="Proteomes" id="UP000216020"/>
    </source>
</evidence>
<sequence>MPILEITSRERSALRSAAHPLRPVVLVGDKGLSDAVLKEIDLNLTSHGLIKVRAGGDDREAREEMLAHICDVLSCAPVHHLGKMLILYRPLANGVSVLPQAAPAGDARAKRKASEPHVPKKLAAAGKTLAKPARAPRRLEEEAPRNRYAQQAELNKAGKPVRPSTRKAAAPAHGIPRRAGSALSLRAGARSGIQRGTMARKSAKR</sequence>
<keyword evidence="1 2" id="KW-0694">RNA-binding</keyword>
<dbReference type="Proteomes" id="UP000216020">
    <property type="component" value="Unassembled WGS sequence"/>
</dbReference>
<comment type="caution">
    <text evidence="5">The sequence shown here is derived from an EMBL/GenBank/DDBJ whole genome shotgun (WGS) entry which is preliminary data.</text>
</comment>
<dbReference type="AlphaFoldDB" id="A0A261S0I1"/>
<dbReference type="Pfam" id="PF01985">
    <property type="entry name" value="CRS1_YhbY"/>
    <property type="match status" value="1"/>
</dbReference>
<dbReference type="SUPFAM" id="SSF75471">
    <property type="entry name" value="YhbY-like"/>
    <property type="match status" value="1"/>
</dbReference>
<feature type="compositionally biased region" description="Low complexity" evidence="3">
    <location>
        <begin position="121"/>
        <end position="133"/>
    </location>
</feature>
<keyword evidence="6" id="KW-1185">Reference proteome</keyword>
<feature type="region of interest" description="Disordered" evidence="3">
    <location>
        <begin position="106"/>
        <end position="205"/>
    </location>
</feature>
<dbReference type="InterPro" id="IPR035920">
    <property type="entry name" value="YhbY-like_sf"/>
</dbReference>
<evidence type="ECO:0000259" key="4">
    <source>
        <dbReference type="PROSITE" id="PS51295"/>
    </source>
</evidence>
<name>A0A261S0I1_9BORD</name>
<dbReference type="EMBL" id="NEVM01000005">
    <property type="protein sequence ID" value="OZI30859.1"/>
    <property type="molecule type" value="Genomic_DNA"/>
</dbReference>
<organism evidence="5 6">
    <name type="scientific">Bordetella genomosp. 10</name>
    <dbReference type="NCBI Taxonomy" id="1416804"/>
    <lineage>
        <taxon>Bacteria</taxon>
        <taxon>Pseudomonadati</taxon>
        <taxon>Pseudomonadota</taxon>
        <taxon>Betaproteobacteria</taxon>
        <taxon>Burkholderiales</taxon>
        <taxon>Alcaligenaceae</taxon>
        <taxon>Bordetella</taxon>
    </lineage>
</organism>
<proteinExistence type="predicted"/>
<evidence type="ECO:0000256" key="1">
    <source>
        <dbReference type="ARBA" id="ARBA00022884"/>
    </source>
</evidence>
<evidence type="ECO:0000313" key="5">
    <source>
        <dbReference type="EMBL" id="OZI30859.1"/>
    </source>
</evidence>
<dbReference type="SMART" id="SM01103">
    <property type="entry name" value="CRS1_YhbY"/>
    <property type="match status" value="1"/>
</dbReference>
<protein>
    <recommendedName>
        <fullName evidence="4">CRM domain-containing protein</fullName>
    </recommendedName>
</protein>
<accession>A0A261S0I1</accession>
<feature type="domain" description="CRM" evidence="4">
    <location>
        <begin position="4"/>
        <end position="100"/>
    </location>
</feature>
<dbReference type="InterPro" id="IPR051925">
    <property type="entry name" value="RNA-binding_domain"/>
</dbReference>
<evidence type="ECO:0000256" key="2">
    <source>
        <dbReference type="PROSITE-ProRule" id="PRU00626"/>
    </source>
</evidence>
<dbReference type="Gene3D" id="3.30.110.60">
    <property type="entry name" value="YhbY-like"/>
    <property type="match status" value="1"/>
</dbReference>
<dbReference type="OrthoDB" id="9797519at2"/>
<reference evidence="6" key="1">
    <citation type="submission" date="2017-05" db="EMBL/GenBank/DDBJ databases">
        <title>Complete and WGS of Bordetella genogroups.</title>
        <authorList>
            <person name="Spilker T."/>
            <person name="Lipuma J."/>
        </authorList>
    </citation>
    <scope>NUCLEOTIDE SEQUENCE [LARGE SCALE GENOMIC DNA]</scope>
    <source>
        <strain evidence="6">AU16122</strain>
    </source>
</reference>
<dbReference type="PROSITE" id="PS51295">
    <property type="entry name" value="CRM"/>
    <property type="match status" value="1"/>
</dbReference>
<dbReference type="RefSeq" id="WP_094855281.1">
    <property type="nucleotide sequence ID" value="NZ_NEVM01000005.1"/>
</dbReference>